<gene>
    <name evidence="21" type="ORF">SAMN02745116_00585</name>
</gene>
<proteinExistence type="inferred from homology"/>
<evidence type="ECO:0000256" key="4">
    <source>
        <dbReference type="ARBA" id="ARBA00022645"/>
    </source>
</evidence>
<evidence type="ECO:0000256" key="1">
    <source>
        <dbReference type="ARBA" id="ARBA00007090"/>
    </source>
</evidence>
<dbReference type="GO" id="GO:0009002">
    <property type="term" value="F:serine-type D-Ala-D-Ala carboxypeptidase activity"/>
    <property type="evidence" value="ECO:0007669"/>
    <property type="project" value="UniProtKB-EC"/>
</dbReference>
<evidence type="ECO:0000256" key="5">
    <source>
        <dbReference type="ARBA" id="ARBA00022670"/>
    </source>
</evidence>
<keyword evidence="10" id="KW-0133">Cell shape</keyword>
<dbReference type="GO" id="GO:0009252">
    <property type="term" value="P:peptidoglycan biosynthetic process"/>
    <property type="evidence" value="ECO:0007669"/>
    <property type="project" value="UniProtKB-KW"/>
</dbReference>
<dbReference type="GO" id="GO:0006508">
    <property type="term" value="P:proteolysis"/>
    <property type="evidence" value="ECO:0007669"/>
    <property type="project" value="UniProtKB-KW"/>
</dbReference>
<dbReference type="InterPro" id="IPR001264">
    <property type="entry name" value="Glyco_trans_51"/>
</dbReference>
<evidence type="ECO:0000256" key="2">
    <source>
        <dbReference type="ARBA" id="ARBA00007739"/>
    </source>
</evidence>
<keyword evidence="8 18" id="KW-0812">Transmembrane</keyword>
<dbReference type="AlphaFoldDB" id="A0A1T4L9X2"/>
<evidence type="ECO:0000256" key="14">
    <source>
        <dbReference type="ARBA" id="ARBA00023268"/>
    </source>
</evidence>
<evidence type="ECO:0000256" key="16">
    <source>
        <dbReference type="ARBA" id="ARBA00034000"/>
    </source>
</evidence>
<dbReference type="Pfam" id="PF00905">
    <property type="entry name" value="Transpeptidase"/>
    <property type="match status" value="1"/>
</dbReference>
<dbReference type="GO" id="GO:0008658">
    <property type="term" value="F:penicillin binding"/>
    <property type="evidence" value="ECO:0007669"/>
    <property type="project" value="InterPro"/>
</dbReference>
<keyword evidence="3" id="KW-1003">Cell membrane</keyword>
<sequence>MEKKAKQEESIRQSPFKRKWRQFRTWQKAYWKKYQVTKLIILTILTTLLVFTSYLFYLAKTTNIKVLESSLKTTTTIFDEKNEAAGALYGQKGTYVELSEISPLVQKALIATEDRSFWTNHGIDPKGMGRAVFRKITSFGSNAGGGGSTITQQLAKNAYLSVEQTMNRKAREFFLALEINKQYSKKEILTMYLNQSYFGNGVWGIQDASLKYFGVEAKNLTLEQAATLVGMLKGPEIYNPLNSNEYANNRKNTVLQNMVDVGDLSQAEADKAASIDIATEVHDGYHLKKESYKYPSFYDAVIEELENKYGLKEKDILNNGYEIYTTLNQDYQGAMQSTFAEDSFFPQSEIDGEYAQGASIAIDPATGGVQALVGQRGKVEEHVFRGFNRATQMKRSPASTIKPIVVYTPALEDGWKFDSMLEDKPQDYYKVAQNYSREYSGEVPMYEALADSLNLPAVYLLHKIGIDRGYEEGIKFGLPLEQKDKYWGLALGGLRKGVTPMQMTQAYSVFGNAGTQIETHLVRKVLDSSGKVIVDVEPERKQITSSGVASRMTSMMLGTFSNGTGVNANPAGYIMAGKTGTTETSFDASKTNDQWVIGYTPDVVITTWLGFDNPSQEKGHYLDGSSTEQASVIFQNEASQIMPLVSGKKFSDLYPNIENAYAMAGRDTGDNEETGSFTPEADDLRKKAEDALDDAVDKAKDIWKSITDWFK</sequence>
<dbReference type="OrthoDB" id="9766909at2"/>
<keyword evidence="9" id="KW-0378">Hydrolase</keyword>
<keyword evidence="5" id="KW-0645">Protease</keyword>
<dbReference type="InterPro" id="IPR036950">
    <property type="entry name" value="PBP_transglycosylase"/>
</dbReference>
<dbReference type="InterPro" id="IPR023346">
    <property type="entry name" value="Lysozyme-like_dom_sf"/>
</dbReference>
<feature type="domain" description="Glycosyl transferase family 51" evidence="20">
    <location>
        <begin position="89"/>
        <end position="258"/>
    </location>
</feature>
<dbReference type="SUPFAM" id="SSF53955">
    <property type="entry name" value="Lysozyme-like"/>
    <property type="match status" value="1"/>
</dbReference>
<evidence type="ECO:0000256" key="13">
    <source>
        <dbReference type="ARBA" id="ARBA00023136"/>
    </source>
</evidence>
<comment type="similarity">
    <text evidence="1">In the C-terminal section; belongs to the transpeptidase family.</text>
</comment>
<dbReference type="Gene3D" id="3.40.710.10">
    <property type="entry name" value="DD-peptidase/beta-lactamase superfamily"/>
    <property type="match status" value="1"/>
</dbReference>
<evidence type="ECO:0000256" key="6">
    <source>
        <dbReference type="ARBA" id="ARBA00022676"/>
    </source>
</evidence>
<comment type="catalytic activity">
    <reaction evidence="17">
        <text>[GlcNAc-(1-&gt;4)-Mur2Ac(oyl-L-Ala-gamma-D-Glu-L-Lys-D-Ala-D-Ala)](n)-di-trans,octa-cis-undecaprenyl diphosphate + beta-D-GlcNAc-(1-&gt;4)-Mur2Ac(oyl-L-Ala-gamma-D-Glu-L-Lys-D-Ala-D-Ala)-di-trans,octa-cis-undecaprenyl diphosphate = [GlcNAc-(1-&gt;4)-Mur2Ac(oyl-L-Ala-gamma-D-Glu-L-Lys-D-Ala-D-Ala)](n+1)-di-trans,octa-cis-undecaprenyl diphosphate + di-trans,octa-cis-undecaprenyl diphosphate + H(+)</text>
        <dbReference type="Rhea" id="RHEA:23708"/>
        <dbReference type="Rhea" id="RHEA-COMP:9602"/>
        <dbReference type="Rhea" id="RHEA-COMP:9603"/>
        <dbReference type="ChEBI" id="CHEBI:15378"/>
        <dbReference type="ChEBI" id="CHEBI:58405"/>
        <dbReference type="ChEBI" id="CHEBI:60033"/>
        <dbReference type="ChEBI" id="CHEBI:78435"/>
        <dbReference type="EC" id="2.4.99.28"/>
    </reaction>
</comment>
<dbReference type="GO" id="GO:0071555">
    <property type="term" value="P:cell wall organization"/>
    <property type="evidence" value="ECO:0007669"/>
    <property type="project" value="UniProtKB-KW"/>
</dbReference>
<evidence type="ECO:0000256" key="3">
    <source>
        <dbReference type="ARBA" id="ARBA00022475"/>
    </source>
</evidence>
<evidence type="ECO:0000256" key="9">
    <source>
        <dbReference type="ARBA" id="ARBA00022801"/>
    </source>
</evidence>
<dbReference type="Proteomes" id="UP000190328">
    <property type="component" value="Unassembled WGS sequence"/>
</dbReference>
<evidence type="ECO:0000256" key="11">
    <source>
        <dbReference type="ARBA" id="ARBA00022984"/>
    </source>
</evidence>
<dbReference type="GO" id="GO:0008360">
    <property type="term" value="P:regulation of cell shape"/>
    <property type="evidence" value="ECO:0007669"/>
    <property type="project" value="UniProtKB-KW"/>
</dbReference>
<keyword evidence="14" id="KW-0511">Multifunctional enzyme</keyword>
<evidence type="ECO:0000256" key="12">
    <source>
        <dbReference type="ARBA" id="ARBA00022989"/>
    </source>
</evidence>
<evidence type="ECO:0000256" key="17">
    <source>
        <dbReference type="ARBA" id="ARBA00049902"/>
    </source>
</evidence>
<dbReference type="NCBIfam" id="TIGR02074">
    <property type="entry name" value="PBP_1a_fam"/>
    <property type="match status" value="1"/>
</dbReference>
<accession>A0A1T4L9X2</accession>
<protein>
    <submittedName>
        <fullName evidence="21">Penicillin-binding protein 2A</fullName>
    </submittedName>
</protein>
<comment type="similarity">
    <text evidence="2">In the N-terminal section; belongs to the glycosyltransferase 51 family.</text>
</comment>
<keyword evidence="22" id="KW-1185">Reference proteome</keyword>
<feature type="domain" description="Penicillin-binding protein transpeptidase" evidence="19">
    <location>
        <begin position="358"/>
        <end position="615"/>
    </location>
</feature>
<keyword evidence="15" id="KW-0961">Cell wall biogenesis/degradation</keyword>
<dbReference type="InterPro" id="IPR001460">
    <property type="entry name" value="PCN-bd_Tpept"/>
</dbReference>
<dbReference type="Pfam" id="PF00912">
    <property type="entry name" value="Transgly"/>
    <property type="match status" value="1"/>
</dbReference>
<dbReference type="RefSeq" id="WP_078806545.1">
    <property type="nucleotide sequence ID" value="NZ_FUXI01000005.1"/>
</dbReference>
<keyword evidence="11" id="KW-0573">Peptidoglycan synthesis</keyword>
<dbReference type="Gene3D" id="1.10.3810.10">
    <property type="entry name" value="Biosynthetic peptidoglycan transglycosylase-like"/>
    <property type="match status" value="1"/>
</dbReference>
<dbReference type="FunFam" id="1.10.3810.10:FF:000001">
    <property type="entry name" value="Penicillin-binding protein 1A"/>
    <property type="match status" value="1"/>
</dbReference>
<evidence type="ECO:0000256" key="8">
    <source>
        <dbReference type="ARBA" id="ARBA00022692"/>
    </source>
</evidence>
<dbReference type="InterPro" id="IPR050396">
    <property type="entry name" value="Glycosyltr_51/Transpeptidase"/>
</dbReference>
<organism evidence="21 22">
    <name type="scientific">Pilibacter termitis</name>
    <dbReference type="NCBI Taxonomy" id="263852"/>
    <lineage>
        <taxon>Bacteria</taxon>
        <taxon>Bacillati</taxon>
        <taxon>Bacillota</taxon>
        <taxon>Bacilli</taxon>
        <taxon>Lactobacillales</taxon>
        <taxon>Enterococcaceae</taxon>
        <taxon>Pilibacter</taxon>
    </lineage>
</organism>
<evidence type="ECO:0000313" key="22">
    <source>
        <dbReference type="Proteomes" id="UP000190328"/>
    </source>
</evidence>
<comment type="catalytic activity">
    <reaction evidence="16">
        <text>Preferential cleavage: (Ac)2-L-Lys-D-Ala-|-D-Ala. Also transpeptidation of peptidyl-alanyl moieties that are N-acyl substituents of D-alanine.</text>
        <dbReference type="EC" id="3.4.16.4"/>
    </reaction>
</comment>
<evidence type="ECO:0000256" key="15">
    <source>
        <dbReference type="ARBA" id="ARBA00023316"/>
    </source>
</evidence>
<evidence type="ECO:0000256" key="18">
    <source>
        <dbReference type="SAM" id="Phobius"/>
    </source>
</evidence>
<dbReference type="GO" id="GO:0030288">
    <property type="term" value="C:outer membrane-bounded periplasmic space"/>
    <property type="evidence" value="ECO:0007669"/>
    <property type="project" value="TreeGrafter"/>
</dbReference>
<dbReference type="InterPro" id="IPR012338">
    <property type="entry name" value="Beta-lactam/transpept-like"/>
</dbReference>
<name>A0A1T4L9X2_9ENTE</name>
<feature type="transmembrane region" description="Helical" evidence="18">
    <location>
        <begin position="39"/>
        <end position="59"/>
    </location>
</feature>
<evidence type="ECO:0000256" key="10">
    <source>
        <dbReference type="ARBA" id="ARBA00022960"/>
    </source>
</evidence>
<keyword evidence="13 18" id="KW-0472">Membrane</keyword>
<keyword evidence="12 18" id="KW-1133">Transmembrane helix</keyword>
<dbReference type="SUPFAM" id="SSF56601">
    <property type="entry name" value="beta-lactamase/transpeptidase-like"/>
    <property type="match status" value="1"/>
</dbReference>
<keyword evidence="4" id="KW-0121">Carboxypeptidase</keyword>
<evidence type="ECO:0000259" key="19">
    <source>
        <dbReference type="Pfam" id="PF00905"/>
    </source>
</evidence>
<dbReference type="EMBL" id="FUXI01000005">
    <property type="protein sequence ID" value="SJZ51555.1"/>
    <property type="molecule type" value="Genomic_DNA"/>
</dbReference>
<keyword evidence="7" id="KW-0808">Transferase</keyword>
<dbReference type="PANTHER" id="PTHR32282:SF32">
    <property type="entry name" value="PENICILLIN-BINDING PROTEIN 2A"/>
    <property type="match status" value="1"/>
</dbReference>
<dbReference type="STRING" id="263852.SAMN02745116_00585"/>
<evidence type="ECO:0000313" key="21">
    <source>
        <dbReference type="EMBL" id="SJZ51555.1"/>
    </source>
</evidence>
<dbReference type="PANTHER" id="PTHR32282">
    <property type="entry name" value="BINDING PROTEIN TRANSPEPTIDASE, PUTATIVE-RELATED"/>
    <property type="match status" value="1"/>
</dbReference>
<keyword evidence="6" id="KW-0328">Glycosyltransferase</keyword>
<evidence type="ECO:0000259" key="20">
    <source>
        <dbReference type="Pfam" id="PF00912"/>
    </source>
</evidence>
<reference evidence="22" key="1">
    <citation type="submission" date="2017-02" db="EMBL/GenBank/DDBJ databases">
        <authorList>
            <person name="Varghese N."/>
            <person name="Submissions S."/>
        </authorList>
    </citation>
    <scope>NUCLEOTIDE SEQUENCE [LARGE SCALE GENOMIC DNA]</scope>
    <source>
        <strain evidence="22">ATCC BAA-1030</strain>
    </source>
</reference>
<evidence type="ECO:0000256" key="7">
    <source>
        <dbReference type="ARBA" id="ARBA00022679"/>
    </source>
</evidence>
<dbReference type="GO" id="GO:0008955">
    <property type="term" value="F:peptidoglycan glycosyltransferase activity"/>
    <property type="evidence" value="ECO:0007669"/>
    <property type="project" value="UniProtKB-EC"/>
</dbReference>